<organism evidence="2 3">
    <name type="scientific">Geodermatophilus pulveris</name>
    <dbReference type="NCBI Taxonomy" id="1564159"/>
    <lineage>
        <taxon>Bacteria</taxon>
        <taxon>Bacillati</taxon>
        <taxon>Actinomycetota</taxon>
        <taxon>Actinomycetes</taxon>
        <taxon>Geodermatophilales</taxon>
        <taxon>Geodermatophilaceae</taxon>
        <taxon>Geodermatophilus</taxon>
    </lineage>
</organism>
<feature type="region of interest" description="Disordered" evidence="1">
    <location>
        <begin position="28"/>
        <end position="48"/>
    </location>
</feature>
<sequence length="98" mass="10733">MTTPDRPRPRATRSSALRDDLLDDLRQAAPVPAAHPVRPAAAPPEERRGTAWVRTAMPRPTLELRVTLWQWSAPDVRRLRGGVVLSAGPVRLSLTGLG</sequence>
<dbReference type="EMBL" id="FZOO01000002">
    <property type="protein sequence ID" value="SNS15435.1"/>
    <property type="molecule type" value="Genomic_DNA"/>
</dbReference>
<dbReference type="RefSeq" id="WP_179224190.1">
    <property type="nucleotide sequence ID" value="NZ_FZOO01000002.1"/>
</dbReference>
<feature type="compositionally biased region" description="Low complexity" evidence="1">
    <location>
        <begin position="28"/>
        <end position="40"/>
    </location>
</feature>
<reference evidence="3" key="1">
    <citation type="submission" date="2017-06" db="EMBL/GenBank/DDBJ databases">
        <authorList>
            <person name="Varghese N."/>
            <person name="Submissions S."/>
        </authorList>
    </citation>
    <scope>NUCLEOTIDE SEQUENCE [LARGE SCALE GENOMIC DNA]</scope>
    <source>
        <strain evidence="3">DSM 46839</strain>
    </source>
</reference>
<dbReference type="Proteomes" id="UP000198373">
    <property type="component" value="Unassembled WGS sequence"/>
</dbReference>
<name>A0A239C592_9ACTN</name>
<accession>A0A239C592</accession>
<gene>
    <name evidence="2" type="ORF">SAMN06893096_102260</name>
</gene>
<evidence type="ECO:0000313" key="3">
    <source>
        <dbReference type="Proteomes" id="UP000198373"/>
    </source>
</evidence>
<proteinExistence type="predicted"/>
<keyword evidence="3" id="KW-1185">Reference proteome</keyword>
<evidence type="ECO:0000313" key="2">
    <source>
        <dbReference type="EMBL" id="SNS15435.1"/>
    </source>
</evidence>
<dbReference type="AlphaFoldDB" id="A0A239C592"/>
<evidence type="ECO:0000256" key="1">
    <source>
        <dbReference type="SAM" id="MobiDB-lite"/>
    </source>
</evidence>
<protein>
    <submittedName>
        <fullName evidence="2">Uncharacterized protein</fullName>
    </submittedName>
</protein>